<evidence type="ECO:0000313" key="2">
    <source>
        <dbReference type="EMBL" id="KAK8869791.1"/>
    </source>
</evidence>
<feature type="compositionally biased region" description="Low complexity" evidence="1">
    <location>
        <begin position="93"/>
        <end position="102"/>
    </location>
</feature>
<reference evidence="2 3" key="1">
    <citation type="journal article" date="2024" name="bioRxiv">
        <title>Comparative genomics of Cryptococcus and Kwoniella reveals pathogenesis evolution and contrasting karyotype dynamics via intercentromeric recombination or chromosome fusion.</title>
        <authorList>
            <person name="Coelho M.A."/>
            <person name="David-Palma M."/>
            <person name="Shea T."/>
            <person name="Bowers K."/>
            <person name="McGinley-Smith S."/>
            <person name="Mohammad A.W."/>
            <person name="Gnirke A."/>
            <person name="Yurkov A.M."/>
            <person name="Nowrousian M."/>
            <person name="Sun S."/>
            <person name="Cuomo C.A."/>
            <person name="Heitman J."/>
        </authorList>
    </citation>
    <scope>NUCLEOTIDE SEQUENCE [LARGE SCALE GENOMIC DNA]</scope>
    <source>
        <strain evidence="2 3">CBS 13917</strain>
    </source>
</reference>
<protein>
    <submittedName>
        <fullName evidence="2">Uncharacterized protein</fullName>
    </submittedName>
</protein>
<gene>
    <name evidence="2" type="ORF">IAR55_000359</name>
</gene>
<evidence type="ECO:0000256" key="1">
    <source>
        <dbReference type="SAM" id="MobiDB-lite"/>
    </source>
</evidence>
<organism evidence="2 3">
    <name type="scientific">Kwoniella newhampshirensis</name>
    <dbReference type="NCBI Taxonomy" id="1651941"/>
    <lineage>
        <taxon>Eukaryota</taxon>
        <taxon>Fungi</taxon>
        <taxon>Dikarya</taxon>
        <taxon>Basidiomycota</taxon>
        <taxon>Agaricomycotina</taxon>
        <taxon>Tremellomycetes</taxon>
        <taxon>Tremellales</taxon>
        <taxon>Cryptococcaceae</taxon>
        <taxon>Kwoniella</taxon>
    </lineage>
</organism>
<dbReference type="GeneID" id="92177619"/>
<accession>A0AAW0Z6W4</accession>
<dbReference type="EMBL" id="JBCAWK010000001">
    <property type="protein sequence ID" value="KAK8869791.1"/>
    <property type="molecule type" value="Genomic_DNA"/>
</dbReference>
<proteinExistence type="predicted"/>
<name>A0AAW0Z6W4_9TREE</name>
<comment type="caution">
    <text evidence="2">The sequence shown here is derived from an EMBL/GenBank/DDBJ whole genome shotgun (WGS) entry which is preliminary data.</text>
</comment>
<dbReference type="KEGG" id="kne:92177619"/>
<keyword evidence="3" id="KW-1185">Reference proteome</keyword>
<dbReference type="Proteomes" id="UP001388673">
    <property type="component" value="Unassembled WGS sequence"/>
</dbReference>
<feature type="region of interest" description="Disordered" evidence="1">
    <location>
        <begin position="1"/>
        <end position="102"/>
    </location>
</feature>
<feature type="compositionally biased region" description="Low complexity" evidence="1">
    <location>
        <begin position="38"/>
        <end position="52"/>
    </location>
</feature>
<evidence type="ECO:0000313" key="3">
    <source>
        <dbReference type="Proteomes" id="UP001388673"/>
    </source>
</evidence>
<dbReference type="AlphaFoldDB" id="A0AAW0Z6W4"/>
<feature type="compositionally biased region" description="Polar residues" evidence="1">
    <location>
        <begin position="1"/>
        <end position="15"/>
    </location>
</feature>
<dbReference type="RefSeq" id="XP_066806037.1">
    <property type="nucleotide sequence ID" value="XM_066943495.1"/>
</dbReference>
<sequence length="177" mass="19038">MKSAVNLTSNDTVPQPRSAEYSTPTPPSTTSSHHRRPSLTLSPRLLPTTIPSRSNPVPVPQRHGSLSSRSPRVGSIALDTLSTSPSLRRHSKGASSFGSGSMSGSLLLNPTFLPSPPSVKRSRSITMDRPRREIEMDDGRWLGTLARQALAMDQYAEARVIAGGVRVEQAAKVSLMV</sequence>